<evidence type="ECO:0008006" key="4">
    <source>
        <dbReference type="Google" id="ProtNLM"/>
    </source>
</evidence>
<evidence type="ECO:0000313" key="2">
    <source>
        <dbReference type="EMBL" id="SFE79670.1"/>
    </source>
</evidence>
<accession>A0A1I2DIA4</accession>
<dbReference type="Proteomes" id="UP000183129">
    <property type="component" value="Unassembled WGS sequence"/>
</dbReference>
<reference evidence="2 3" key="1">
    <citation type="submission" date="2016-10" db="EMBL/GenBank/DDBJ databases">
        <authorList>
            <person name="de Groot N.N."/>
        </authorList>
    </citation>
    <scope>NUCLEOTIDE SEQUENCE [LARGE SCALE GENOMIC DNA]</scope>
    <source>
        <strain evidence="2 3">ATCC 51969</strain>
    </source>
</reference>
<feature type="transmembrane region" description="Helical" evidence="1">
    <location>
        <begin position="75"/>
        <end position="99"/>
    </location>
</feature>
<evidence type="ECO:0000256" key="1">
    <source>
        <dbReference type="SAM" id="Phobius"/>
    </source>
</evidence>
<proteinExistence type="predicted"/>
<keyword evidence="1" id="KW-1133">Transmembrane helix</keyword>
<sequence>MFYGIKSIVLQSLRKAPDRLPDMVKTTKLSAVINGKCPHCRRGDIFTGNLYGFNLQRTNENCGHCGQRYEIEPGYFYAAMYVSYAMNVTEMIATGFATYIFSGGNLEFDSLWLYVSVIFGGCFLLSPFNYRYSRIILLHWLSPRIGYNPIYDRP</sequence>
<protein>
    <recommendedName>
        <fullName evidence="4">DUF983 domain-containing protein</fullName>
    </recommendedName>
</protein>
<evidence type="ECO:0000313" key="3">
    <source>
        <dbReference type="Proteomes" id="UP000183129"/>
    </source>
</evidence>
<dbReference type="EMBL" id="FONS01000002">
    <property type="protein sequence ID" value="SFE79670.1"/>
    <property type="molecule type" value="Genomic_DNA"/>
</dbReference>
<gene>
    <name evidence="2" type="ORF">SAMN03003324_01496</name>
</gene>
<keyword evidence="1" id="KW-0812">Transmembrane</keyword>
<keyword evidence="1" id="KW-0472">Membrane</keyword>
<dbReference type="STRING" id="34086.SAMN04488084_103165"/>
<dbReference type="AlphaFoldDB" id="A0A1I2DIA4"/>
<feature type="transmembrane region" description="Helical" evidence="1">
    <location>
        <begin position="111"/>
        <end position="130"/>
    </location>
</feature>
<name>A0A1I2DIA4_9SPHI</name>
<organism evidence="2 3">
    <name type="scientific">Pedobacter antarcticus</name>
    <dbReference type="NCBI Taxonomy" id="34086"/>
    <lineage>
        <taxon>Bacteria</taxon>
        <taxon>Pseudomonadati</taxon>
        <taxon>Bacteroidota</taxon>
        <taxon>Sphingobacteriia</taxon>
        <taxon>Sphingobacteriales</taxon>
        <taxon>Sphingobacteriaceae</taxon>
        <taxon>Pedobacter</taxon>
    </lineage>
</organism>